<dbReference type="EMBL" id="BAAAOQ010000036">
    <property type="protein sequence ID" value="GAA2204862.1"/>
    <property type="molecule type" value="Genomic_DNA"/>
</dbReference>
<dbReference type="Proteomes" id="UP001501391">
    <property type="component" value="Unassembled WGS sequence"/>
</dbReference>
<dbReference type="SUPFAM" id="SSF55811">
    <property type="entry name" value="Nudix"/>
    <property type="match status" value="1"/>
</dbReference>
<dbReference type="PROSITE" id="PS00893">
    <property type="entry name" value="NUDIX_BOX"/>
    <property type="match status" value="1"/>
</dbReference>
<dbReference type="PROSITE" id="PS51462">
    <property type="entry name" value="NUDIX"/>
    <property type="match status" value="1"/>
</dbReference>
<dbReference type="Gene3D" id="3.90.79.10">
    <property type="entry name" value="Nucleoside Triphosphate Pyrophosphohydrolase"/>
    <property type="match status" value="1"/>
</dbReference>
<comment type="caution">
    <text evidence="3">The sequence shown here is derived from an EMBL/GenBank/DDBJ whole genome shotgun (WGS) entry which is preliminary data.</text>
</comment>
<proteinExistence type="predicted"/>
<dbReference type="InterPro" id="IPR000086">
    <property type="entry name" value="NUDIX_hydrolase_dom"/>
</dbReference>
<keyword evidence="4" id="KW-1185">Reference proteome</keyword>
<sequence length="161" mass="17440">MHSAEVIDFVDGSDRFVRRGRRGQAGAAGLYYRVAATVLLAGPGHVLVYRRPSAAAVYPDHHDVLIGGSVRAGETYRQAARRELAEELGIRTDPVEALRLRRPSPVGPCHLAVHTARLVAPPAPDPAEIAHHDLWPIAAFLAAPPRPVVPCGRHVLHRLFG</sequence>
<evidence type="ECO:0000313" key="4">
    <source>
        <dbReference type="Proteomes" id="UP001501391"/>
    </source>
</evidence>
<evidence type="ECO:0000259" key="2">
    <source>
        <dbReference type="PROSITE" id="PS51462"/>
    </source>
</evidence>
<keyword evidence="1" id="KW-0378">Hydrolase</keyword>
<reference evidence="3 4" key="1">
    <citation type="journal article" date="2019" name="Int. J. Syst. Evol. Microbiol.">
        <title>The Global Catalogue of Microorganisms (GCM) 10K type strain sequencing project: providing services to taxonomists for standard genome sequencing and annotation.</title>
        <authorList>
            <consortium name="The Broad Institute Genomics Platform"/>
            <consortium name="The Broad Institute Genome Sequencing Center for Infectious Disease"/>
            <person name="Wu L."/>
            <person name="Ma J."/>
        </authorList>
    </citation>
    <scope>NUCLEOTIDE SEQUENCE [LARGE SCALE GENOMIC DNA]</scope>
    <source>
        <strain evidence="3 4">JCM 14924</strain>
    </source>
</reference>
<name>A0ABN3C6A9_9ACTN</name>
<dbReference type="InterPro" id="IPR020084">
    <property type="entry name" value="NUDIX_hydrolase_CS"/>
</dbReference>
<evidence type="ECO:0000256" key="1">
    <source>
        <dbReference type="ARBA" id="ARBA00022801"/>
    </source>
</evidence>
<dbReference type="RefSeq" id="WP_346164335.1">
    <property type="nucleotide sequence ID" value="NZ_BAAAOQ010000036.1"/>
</dbReference>
<evidence type="ECO:0000313" key="3">
    <source>
        <dbReference type="EMBL" id="GAA2204862.1"/>
    </source>
</evidence>
<accession>A0ABN3C6A9</accession>
<dbReference type="Pfam" id="PF00293">
    <property type="entry name" value="NUDIX"/>
    <property type="match status" value="1"/>
</dbReference>
<dbReference type="InterPro" id="IPR015797">
    <property type="entry name" value="NUDIX_hydrolase-like_dom_sf"/>
</dbReference>
<organism evidence="3 4">
    <name type="scientific">Streptomyces bangladeshensis</name>
    <dbReference type="NCBI Taxonomy" id="295352"/>
    <lineage>
        <taxon>Bacteria</taxon>
        <taxon>Bacillati</taxon>
        <taxon>Actinomycetota</taxon>
        <taxon>Actinomycetes</taxon>
        <taxon>Kitasatosporales</taxon>
        <taxon>Streptomycetaceae</taxon>
        <taxon>Streptomyces</taxon>
    </lineage>
</organism>
<gene>
    <name evidence="3" type="ORF">GCM10009787_73660</name>
</gene>
<feature type="domain" description="Nudix hydrolase" evidence="2">
    <location>
        <begin position="30"/>
        <end position="157"/>
    </location>
</feature>
<protein>
    <submittedName>
        <fullName evidence="3">NUDIX domain-containing protein</fullName>
    </submittedName>
</protein>